<reference evidence="2 3" key="1">
    <citation type="submission" date="2019-03" db="EMBL/GenBank/DDBJ databases">
        <title>Genomic Encyclopedia of Type Strains, Phase IV (KMG-IV): sequencing the most valuable type-strain genomes for metagenomic binning, comparative biology and taxonomic classification.</title>
        <authorList>
            <person name="Goeker M."/>
        </authorList>
    </citation>
    <scope>NUCLEOTIDE SEQUENCE [LARGE SCALE GENOMIC DNA]</scope>
    <source>
        <strain evidence="2 3">DSM 24830</strain>
    </source>
</reference>
<comment type="caution">
    <text evidence="2">The sequence shown here is derived from an EMBL/GenBank/DDBJ whole genome shotgun (WGS) entry which is preliminary data.</text>
</comment>
<keyword evidence="1" id="KW-0472">Membrane</keyword>
<dbReference type="Proteomes" id="UP000294887">
    <property type="component" value="Unassembled WGS sequence"/>
</dbReference>
<evidence type="ECO:0000313" key="2">
    <source>
        <dbReference type="EMBL" id="TCJ87239.1"/>
    </source>
</evidence>
<evidence type="ECO:0000256" key="1">
    <source>
        <dbReference type="SAM" id="Phobius"/>
    </source>
</evidence>
<keyword evidence="1" id="KW-1133">Transmembrane helix</keyword>
<evidence type="ECO:0000313" key="3">
    <source>
        <dbReference type="Proteomes" id="UP000294887"/>
    </source>
</evidence>
<sequence length="432" mass="49529">MKLVLKLVTLITIPVVLVVYYFTVDDKIAPEASQMYQSVGENTESDAYVYLLGIYAGVDDDPMIVGKQQLESLRAEEERIADKSFEEQTYKIREYPKAKRLKEFKLKSCKDFKIQDNCGYVDRLLAQNYNAEQIKTSESILLERYREFLAKDDFHTLAVPNMLTPFPSYSYLFAGSNLSHLIALEYAEKNREEEAITALLHEIKQLRHLLQQADSIVLKAIGARSISNSLDLLSVIIHKQKLDFHQTIPVLNEEEKSLEKPLNYEFAMAYKFSKVFQRNSSTDNSQTNSELGGILSRKFLYKPNMQINVAYLRYKKIIELSKGSAKKFTSFVENDKPVNVKKSFLKNYIGDILNNVAFPDYSKYAASLFYLDAKIQLFNATANTKNLPVSPSVINNPFYDNETSAVYLENDNSVCFKVPKETRPSDNCLRIK</sequence>
<keyword evidence="3" id="KW-1185">Reference proteome</keyword>
<keyword evidence="1" id="KW-0812">Transmembrane</keyword>
<name>A0A4R1F442_9GAMM</name>
<gene>
    <name evidence="2" type="ORF">EV695_1747</name>
</gene>
<dbReference type="RefSeq" id="WP_131905534.1">
    <property type="nucleotide sequence ID" value="NZ_BAAAFU010000004.1"/>
</dbReference>
<dbReference type="OrthoDB" id="6989939at2"/>
<dbReference type="AlphaFoldDB" id="A0A4R1F442"/>
<organism evidence="2 3">
    <name type="scientific">Cocleimonas flava</name>
    <dbReference type="NCBI Taxonomy" id="634765"/>
    <lineage>
        <taxon>Bacteria</taxon>
        <taxon>Pseudomonadati</taxon>
        <taxon>Pseudomonadota</taxon>
        <taxon>Gammaproteobacteria</taxon>
        <taxon>Thiotrichales</taxon>
        <taxon>Thiotrichaceae</taxon>
        <taxon>Cocleimonas</taxon>
    </lineage>
</organism>
<protein>
    <submittedName>
        <fullName evidence="2">Uncharacterized protein</fullName>
    </submittedName>
</protein>
<proteinExistence type="predicted"/>
<feature type="transmembrane region" description="Helical" evidence="1">
    <location>
        <begin position="7"/>
        <end position="24"/>
    </location>
</feature>
<dbReference type="EMBL" id="SMFQ01000003">
    <property type="protein sequence ID" value="TCJ87239.1"/>
    <property type="molecule type" value="Genomic_DNA"/>
</dbReference>
<accession>A0A4R1F442</accession>